<sequence length="84" mass="8605">MSDSPLRVGVIGVGLMGADHAERLAHRIAAADLVTVCDPGTARAAAPAARFDDGRRLVAARGRGRAQAAVSGMPITACHDRTSN</sequence>
<name>A0A8J3VXZ1_9ACTN</name>
<comment type="caution">
    <text evidence="2">The sequence shown here is derived from an EMBL/GenBank/DDBJ whole genome shotgun (WGS) entry which is preliminary data.</text>
</comment>
<evidence type="ECO:0000259" key="1">
    <source>
        <dbReference type="Pfam" id="PF01408"/>
    </source>
</evidence>
<proteinExistence type="predicted"/>
<evidence type="ECO:0000313" key="2">
    <source>
        <dbReference type="EMBL" id="GIH68420.1"/>
    </source>
</evidence>
<protein>
    <recommendedName>
        <fullName evidence="1">Gfo/Idh/MocA-like oxidoreductase N-terminal domain-containing protein</fullName>
    </recommendedName>
</protein>
<evidence type="ECO:0000313" key="3">
    <source>
        <dbReference type="Proteomes" id="UP000610966"/>
    </source>
</evidence>
<reference evidence="2" key="1">
    <citation type="submission" date="2021-01" db="EMBL/GenBank/DDBJ databases">
        <title>Whole genome shotgun sequence of Sphaerimonospora thailandensis NBRC 107569.</title>
        <authorList>
            <person name="Komaki H."/>
            <person name="Tamura T."/>
        </authorList>
    </citation>
    <scope>NUCLEOTIDE SEQUENCE</scope>
    <source>
        <strain evidence="2">NBRC 107569</strain>
    </source>
</reference>
<keyword evidence="3" id="KW-1185">Reference proteome</keyword>
<accession>A0A8J3VXZ1</accession>
<feature type="domain" description="Gfo/Idh/MocA-like oxidoreductase N-terminal" evidence="1">
    <location>
        <begin position="6"/>
        <end position="51"/>
    </location>
</feature>
<dbReference type="InterPro" id="IPR036291">
    <property type="entry name" value="NAD(P)-bd_dom_sf"/>
</dbReference>
<dbReference type="AlphaFoldDB" id="A0A8J3VXZ1"/>
<dbReference type="EMBL" id="BOOG01000008">
    <property type="protein sequence ID" value="GIH68420.1"/>
    <property type="molecule type" value="Genomic_DNA"/>
</dbReference>
<dbReference type="Gene3D" id="3.40.50.720">
    <property type="entry name" value="NAD(P)-binding Rossmann-like Domain"/>
    <property type="match status" value="1"/>
</dbReference>
<dbReference type="SUPFAM" id="SSF51735">
    <property type="entry name" value="NAD(P)-binding Rossmann-fold domains"/>
    <property type="match status" value="1"/>
</dbReference>
<dbReference type="InterPro" id="IPR000683">
    <property type="entry name" value="Gfo/Idh/MocA-like_OxRdtase_N"/>
</dbReference>
<organism evidence="2 3">
    <name type="scientific">Sphaerimonospora thailandensis</name>
    <dbReference type="NCBI Taxonomy" id="795644"/>
    <lineage>
        <taxon>Bacteria</taxon>
        <taxon>Bacillati</taxon>
        <taxon>Actinomycetota</taxon>
        <taxon>Actinomycetes</taxon>
        <taxon>Streptosporangiales</taxon>
        <taxon>Streptosporangiaceae</taxon>
        <taxon>Sphaerimonospora</taxon>
    </lineage>
</organism>
<dbReference type="GO" id="GO:0000166">
    <property type="term" value="F:nucleotide binding"/>
    <property type="evidence" value="ECO:0007669"/>
    <property type="project" value="InterPro"/>
</dbReference>
<dbReference type="Pfam" id="PF01408">
    <property type="entry name" value="GFO_IDH_MocA"/>
    <property type="match status" value="1"/>
</dbReference>
<dbReference type="RefSeq" id="WP_407695914.1">
    <property type="nucleotide sequence ID" value="NZ_BOOG01000008.1"/>
</dbReference>
<gene>
    <name evidence="2" type="ORF">Mth01_06730</name>
</gene>
<dbReference type="Proteomes" id="UP000610966">
    <property type="component" value="Unassembled WGS sequence"/>
</dbReference>